<sequence length="185" mass="20395">MKPASTLAMLALLLGLGAYVFFYERQPVPAESAKAETQILQLEPAQVRGFSLEKAGQRLVAEKNAKGQWHLLEPQKTLADAALLDTFVDHLKDWPAAQVVEPNLNASEKKDFGLEPPRLKLELKTSQGVRQFLLGNKTPINSGYYVLSEDGKQLLLSYVNLPEEMERLLAHPPVPSASPSPPAQK</sequence>
<evidence type="ECO:0000259" key="1">
    <source>
        <dbReference type="Pfam" id="PF14238"/>
    </source>
</evidence>
<name>A0A2M7FY75_9BACT</name>
<dbReference type="EMBL" id="PFFQ01000066">
    <property type="protein sequence ID" value="PIW13716.1"/>
    <property type="molecule type" value="Genomic_DNA"/>
</dbReference>
<dbReference type="Pfam" id="PF14238">
    <property type="entry name" value="DUF4340"/>
    <property type="match status" value="1"/>
</dbReference>
<dbReference type="AlphaFoldDB" id="A0A2M7FY75"/>
<reference evidence="2 3" key="1">
    <citation type="submission" date="2017-09" db="EMBL/GenBank/DDBJ databases">
        <title>Depth-based differentiation of microbial function through sediment-hosted aquifers and enrichment of novel symbionts in the deep terrestrial subsurface.</title>
        <authorList>
            <person name="Probst A.J."/>
            <person name="Ladd B."/>
            <person name="Jarett J.K."/>
            <person name="Geller-Mcgrath D.E."/>
            <person name="Sieber C.M."/>
            <person name="Emerson J.B."/>
            <person name="Anantharaman K."/>
            <person name="Thomas B.C."/>
            <person name="Malmstrom R."/>
            <person name="Stieglmeier M."/>
            <person name="Klingl A."/>
            <person name="Woyke T."/>
            <person name="Ryan C.M."/>
            <person name="Banfield J.F."/>
        </authorList>
    </citation>
    <scope>NUCLEOTIDE SEQUENCE [LARGE SCALE GENOMIC DNA]</scope>
    <source>
        <strain evidence="2">CG17_big_fil_post_rev_8_21_14_2_50_48_46</strain>
    </source>
</reference>
<protein>
    <recommendedName>
        <fullName evidence="1">DUF4340 domain-containing protein</fullName>
    </recommendedName>
</protein>
<organism evidence="2 3">
    <name type="scientific">bacterium (Candidatus Blackallbacteria) CG17_big_fil_post_rev_8_21_14_2_50_48_46</name>
    <dbReference type="NCBI Taxonomy" id="2014261"/>
    <lineage>
        <taxon>Bacteria</taxon>
        <taxon>Candidatus Blackallbacteria</taxon>
    </lineage>
</organism>
<dbReference type="InterPro" id="IPR025641">
    <property type="entry name" value="DUF4340"/>
</dbReference>
<accession>A0A2M7FY75</accession>
<gene>
    <name evidence="2" type="ORF">COW36_23890</name>
</gene>
<comment type="caution">
    <text evidence="2">The sequence shown here is derived from an EMBL/GenBank/DDBJ whole genome shotgun (WGS) entry which is preliminary data.</text>
</comment>
<feature type="domain" description="DUF4340" evidence="1">
    <location>
        <begin position="69"/>
        <end position="153"/>
    </location>
</feature>
<evidence type="ECO:0000313" key="2">
    <source>
        <dbReference type="EMBL" id="PIW13716.1"/>
    </source>
</evidence>
<proteinExistence type="predicted"/>
<evidence type="ECO:0000313" key="3">
    <source>
        <dbReference type="Proteomes" id="UP000231019"/>
    </source>
</evidence>
<dbReference type="Proteomes" id="UP000231019">
    <property type="component" value="Unassembled WGS sequence"/>
</dbReference>